<dbReference type="EMBL" id="ARQD01000002">
    <property type="protein sequence ID" value="KIX85266.1"/>
    <property type="molecule type" value="Genomic_DNA"/>
</dbReference>
<reference evidence="1 2" key="1">
    <citation type="journal article" date="2013" name="Proc. Natl. Acad. Sci. U.S.A.">
        <title>Candidate phylum TM6 genome recovered from a hospital sink biofilm provides genomic insights into this uncultivated phylum.</title>
        <authorList>
            <person name="McLean J.S."/>
            <person name="Lombardo M.J."/>
            <person name="Badger J.H."/>
            <person name="Edlund A."/>
            <person name="Novotny M."/>
            <person name="Yee-Greenbaum J."/>
            <person name="Vyahhi N."/>
            <person name="Hall A.P."/>
            <person name="Yang Y."/>
            <person name="Dupont C.L."/>
            <person name="Ziegler M.G."/>
            <person name="Chitsaz H."/>
            <person name="Allen A.E."/>
            <person name="Yooseph S."/>
            <person name="Tesler G."/>
            <person name="Pevzner P.A."/>
            <person name="Friedman R.M."/>
            <person name="Nealson K.H."/>
            <person name="Venter J.C."/>
            <person name="Lasken R.S."/>
        </authorList>
    </citation>
    <scope>NUCLEOTIDE SEQUENCE [LARGE SCALE GENOMIC DNA]</scope>
    <source>
        <strain evidence="1 2">TM6SC1</strain>
    </source>
</reference>
<dbReference type="AlphaFoldDB" id="A0A0D2JE35"/>
<dbReference type="Proteomes" id="UP000032214">
    <property type="component" value="Unassembled WGS sequence"/>
</dbReference>
<evidence type="ECO:0000313" key="1">
    <source>
        <dbReference type="EMBL" id="KIX85266.1"/>
    </source>
</evidence>
<sequence>MTKHMSLYVMLVMLCITSYVHAYIVTIHNNLSEPVNLELKTVWGKTYSRQALLPEQKVEFDTLGWCPSHLTVGWKNITRTSKFKDLWKGERIFGRDVVNLCKSFVVDIVPDQNNEFKLILDDGAGPGIVRNRTQSTEIVNNTSGSVHIKLEAKVLNRYNNYVTINTVSFELAPGESKVISYSPIAASHTVNPFTDMTIVGRSGNVRGLYTTISARPQGFIHSRYLIEKNVSHKDSNTQDFILEHAPVAPEPPREPQMIYSR</sequence>
<protein>
    <submittedName>
        <fullName evidence="1">Uncharacterized protein</fullName>
    </submittedName>
</protein>
<name>A0A0D2JE35_9BACT</name>
<comment type="caution">
    <text evidence="1">The sequence shown here is derived from an EMBL/GenBank/DDBJ whole genome shotgun (WGS) entry which is preliminary data.</text>
</comment>
<evidence type="ECO:0000313" key="2">
    <source>
        <dbReference type="Proteomes" id="UP000032214"/>
    </source>
</evidence>
<proteinExistence type="predicted"/>
<organism evidence="1 2">
    <name type="scientific">candidate division TM6 bacterium JCVI TM6SC1</name>
    <dbReference type="NCBI Taxonomy" id="1306947"/>
    <lineage>
        <taxon>Bacteria</taxon>
        <taxon>Candidatus Babelota</taxon>
        <taxon>Vermiphilus</taxon>
    </lineage>
</organism>
<keyword evidence="2" id="KW-1185">Reference proteome</keyword>
<accession>A0A0D2JE35</accession>
<gene>
    <name evidence="1" type="ORF">J120_03050</name>
</gene>